<dbReference type="AlphaFoldDB" id="A0A5J4W0X7"/>
<accession>A0A5J4W0X7</accession>
<protein>
    <submittedName>
        <fullName evidence="1">Uncharacterized protein</fullName>
    </submittedName>
</protein>
<sequence length="161" mass="18932">MLILSQPNISASLINCNQFPYFEQQLPSNIRPAQQSNHVPIIIERNVQLEVYNLYTQVEFRELGNQEKYSFDIEILQLQNKREKLTFDIEQFIKYNHYANGNYIQETNNEQLVKQCQKDDSDNQQDPLIKEKKILIHKSGKIAIKAKANLKPKKKIERNGI</sequence>
<proteinExistence type="predicted"/>
<dbReference type="Proteomes" id="UP000324800">
    <property type="component" value="Unassembled WGS sequence"/>
</dbReference>
<evidence type="ECO:0000313" key="2">
    <source>
        <dbReference type="Proteomes" id="UP000324800"/>
    </source>
</evidence>
<evidence type="ECO:0000313" key="1">
    <source>
        <dbReference type="EMBL" id="KAA6388442.1"/>
    </source>
</evidence>
<dbReference type="EMBL" id="SNRW01003981">
    <property type="protein sequence ID" value="KAA6388442.1"/>
    <property type="molecule type" value="Genomic_DNA"/>
</dbReference>
<gene>
    <name evidence="1" type="ORF">EZS28_016032</name>
</gene>
<comment type="caution">
    <text evidence="1">The sequence shown here is derived from an EMBL/GenBank/DDBJ whole genome shotgun (WGS) entry which is preliminary data.</text>
</comment>
<name>A0A5J4W0X7_9EUKA</name>
<reference evidence="1 2" key="1">
    <citation type="submission" date="2019-03" db="EMBL/GenBank/DDBJ databases">
        <title>Single cell metagenomics reveals metabolic interactions within the superorganism composed of flagellate Streblomastix strix and complex community of Bacteroidetes bacteria on its surface.</title>
        <authorList>
            <person name="Treitli S.C."/>
            <person name="Kolisko M."/>
            <person name="Husnik F."/>
            <person name="Keeling P."/>
            <person name="Hampl V."/>
        </authorList>
    </citation>
    <scope>NUCLEOTIDE SEQUENCE [LARGE SCALE GENOMIC DNA]</scope>
    <source>
        <strain evidence="1">ST1C</strain>
    </source>
</reference>
<organism evidence="1 2">
    <name type="scientific">Streblomastix strix</name>
    <dbReference type="NCBI Taxonomy" id="222440"/>
    <lineage>
        <taxon>Eukaryota</taxon>
        <taxon>Metamonada</taxon>
        <taxon>Preaxostyla</taxon>
        <taxon>Oxymonadida</taxon>
        <taxon>Streblomastigidae</taxon>
        <taxon>Streblomastix</taxon>
    </lineage>
</organism>